<feature type="transmembrane region" description="Helical" evidence="1">
    <location>
        <begin position="71"/>
        <end position="93"/>
    </location>
</feature>
<proteinExistence type="predicted"/>
<protein>
    <submittedName>
        <fullName evidence="2">Uncharacterized protein</fullName>
    </submittedName>
</protein>
<evidence type="ECO:0000313" key="3">
    <source>
        <dbReference type="Proteomes" id="UP000287823"/>
    </source>
</evidence>
<gene>
    <name evidence="2" type="ORF">CWE14_13985</name>
</gene>
<reference evidence="2 3" key="1">
    <citation type="journal article" date="2011" name="Front. Microbiol.">
        <title>Genomic signatures of strain selection and enhancement in Bacillus atrophaeus var. globigii, a historical biowarfare simulant.</title>
        <authorList>
            <person name="Gibbons H.S."/>
            <person name="Broomall S.M."/>
            <person name="McNew L.A."/>
            <person name="Daligault H."/>
            <person name="Chapman C."/>
            <person name="Bruce D."/>
            <person name="Karavis M."/>
            <person name="Krepps M."/>
            <person name="McGregor P.A."/>
            <person name="Hong C."/>
            <person name="Park K.H."/>
            <person name="Akmal A."/>
            <person name="Feldman A."/>
            <person name="Lin J.S."/>
            <person name="Chang W.E."/>
            <person name="Higgs B.W."/>
            <person name="Demirev P."/>
            <person name="Lindquist J."/>
            <person name="Liem A."/>
            <person name="Fochler E."/>
            <person name="Read T.D."/>
            <person name="Tapia R."/>
            <person name="Johnson S."/>
            <person name="Bishop-Lilly K.A."/>
            <person name="Detter C."/>
            <person name="Han C."/>
            <person name="Sozhamannan S."/>
            <person name="Rosenzweig C.N."/>
            <person name="Skowronski E.W."/>
        </authorList>
    </citation>
    <scope>NUCLEOTIDE SEQUENCE [LARGE SCALE GENOMIC DNA]</scope>
    <source>
        <strain evidence="2 3">Y4G10-17</strain>
    </source>
</reference>
<sequence length="102" mass="11571">MKKLKTHTIALYAGIIALVVGLAAFTLSWNLWDTWGGPMPGVQILLFPGNLTLVWVWHPLFTEEINFWPKLAMLMLGQFSVVASVVALLTCILRKIKFHERH</sequence>
<keyword evidence="1" id="KW-1133">Transmembrane helix</keyword>
<keyword evidence="3" id="KW-1185">Reference proteome</keyword>
<accession>A0A432WBZ4</accession>
<dbReference type="Proteomes" id="UP000287823">
    <property type="component" value="Unassembled WGS sequence"/>
</dbReference>
<dbReference type="RefSeq" id="WP_126799941.1">
    <property type="nucleotide sequence ID" value="NZ_PIPO01000007.1"/>
</dbReference>
<comment type="caution">
    <text evidence="2">The sequence shown here is derived from an EMBL/GenBank/DDBJ whole genome shotgun (WGS) entry which is preliminary data.</text>
</comment>
<keyword evidence="1" id="KW-0472">Membrane</keyword>
<organism evidence="2 3">
    <name type="scientific">Aliidiomarina soli</name>
    <dbReference type="NCBI Taxonomy" id="1928574"/>
    <lineage>
        <taxon>Bacteria</taxon>
        <taxon>Pseudomonadati</taxon>
        <taxon>Pseudomonadota</taxon>
        <taxon>Gammaproteobacteria</taxon>
        <taxon>Alteromonadales</taxon>
        <taxon>Idiomarinaceae</taxon>
        <taxon>Aliidiomarina</taxon>
    </lineage>
</organism>
<name>A0A432WBZ4_9GAMM</name>
<evidence type="ECO:0000313" key="2">
    <source>
        <dbReference type="EMBL" id="RUO29566.1"/>
    </source>
</evidence>
<keyword evidence="1" id="KW-0812">Transmembrane</keyword>
<dbReference type="EMBL" id="PIPO01000007">
    <property type="protein sequence ID" value="RUO29566.1"/>
    <property type="molecule type" value="Genomic_DNA"/>
</dbReference>
<feature type="transmembrane region" description="Helical" evidence="1">
    <location>
        <begin position="9"/>
        <end position="32"/>
    </location>
</feature>
<dbReference type="AlphaFoldDB" id="A0A432WBZ4"/>
<evidence type="ECO:0000256" key="1">
    <source>
        <dbReference type="SAM" id="Phobius"/>
    </source>
</evidence>